<feature type="compositionally biased region" description="Acidic residues" evidence="2">
    <location>
        <begin position="141"/>
        <end position="165"/>
    </location>
</feature>
<feature type="compositionally biased region" description="Polar residues" evidence="2">
    <location>
        <begin position="199"/>
        <end position="208"/>
    </location>
</feature>
<dbReference type="PANTHER" id="PTHR31996:SF2">
    <property type="entry name" value="COILED-COIL DOMAIN-CONTAINING PROTEIN 115"/>
    <property type="match status" value="1"/>
</dbReference>
<evidence type="ECO:0000256" key="1">
    <source>
        <dbReference type="ARBA" id="ARBA00093634"/>
    </source>
</evidence>
<dbReference type="GO" id="GO:0051082">
    <property type="term" value="F:unfolded protein binding"/>
    <property type="evidence" value="ECO:0007669"/>
    <property type="project" value="TreeGrafter"/>
</dbReference>
<keyword evidence="4" id="KW-1185">Reference proteome</keyword>
<gene>
    <name evidence="3" type="ORF">Vafri_16654</name>
</gene>
<name>A0A8J4F5W4_9CHLO</name>
<feature type="compositionally biased region" description="Gly residues" evidence="2">
    <location>
        <begin position="219"/>
        <end position="231"/>
    </location>
</feature>
<dbReference type="PANTHER" id="PTHR31996">
    <property type="entry name" value="COILED-COIL DOMAIN-CONTAINING PROTEIN 115"/>
    <property type="match status" value="1"/>
</dbReference>
<dbReference type="EMBL" id="BNCO01000051">
    <property type="protein sequence ID" value="GIL62421.1"/>
    <property type="molecule type" value="Genomic_DNA"/>
</dbReference>
<protein>
    <recommendedName>
        <fullName evidence="1">Vacuolar ATPase assembly protein VMA22</fullName>
    </recommendedName>
</protein>
<feature type="compositionally biased region" description="Gly residues" evidence="2">
    <location>
        <begin position="182"/>
        <end position="198"/>
    </location>
</feature>
<dbReference type="InterPro" id="IPR040357">
    <property type="entry name" value="Vma22/CCDC115"/>
</dbReference>
<comment type="caution">
    <text evidence="3">The sequence shown here is derived from an EMBL/GenBank/DDBJ whole genome shotgun (WGS) entry which is preliminary data.</text>
</comment>
<evidence type="ECO:0000313" key="3">
    <source>
        <dbReference type="EMBL" id="GIL62421.1"/>
    </source>
</evidence>
<organism evidence="3 4">
    <name type="scientific">Volvox africanus</name>
    <dbReference type="NCBI Taxonomy" id="51714"/>
    <lineage>
        <taxon>Eukaryota</taxon>
        <taxon>Viridiplantae</taxon>
        <taxon>Chlorophyta</taxon>
        <taxon>core chlorophytes</taxon>
        <taxon>Chlorophyceae</taxon>
        <taxon>CS clade</taxon>
        <taxon>Chlamydomonadales</taxon>
        <taxon>Volvocaceae</taxon>
        <taxon>Volvox</taxon>
    </lineage>
</organism>
<dbReference type="GO" id="GO:0070072">
    <property type="term" value="P:vacuolar proton-transporting V-type ATPase complex assembly"/>
    <property type="evidence" value="ECO:0007669"/>
    <property type="project" value="InterPro"/>
</dbReference>
<proteinExistence type="predicted"/>
<evidence type="ECO:0000313" key="4">
    <source>
        <dbReference type="Proteomes" id="UP000747399"/>
    </source>
</evidence>
<accession>A0A8J4F5W4</accession>
<feature type="region of interest" description="Disordered" evidence="2">
    <location>
        <begin position="181"/>
        <end position="231"/>
    </location>
</feature>
<dbReference type="Proteomes" id="UP000747399">
    <property type="component" value="Unassembled WGS sequence"/>
</dbReference>
<reference evidence="3" key="1">
    <citation type="journal article" date="2021" name="Proc. Natl. Acad. Sci. U.S.A.">
        <title>Three genomes in the algal genus Volvox reveal the fate of a haploid sex-determining region after a transition to homothallism.</title>
        <authorList>
            <person name="Yamamoto K."/>
            <person name="Hamaji T."/>
            <person name="Kawai-Toyooka H."/>
            <person name="Matsuzaki R."/>
            <person name="Takahashi F."/>
            <person name="Nishimura Y."/>
            <person name="Kawachi M."/>
            <person name="Noguchi H."/>
            <person name="Minakuchi Y."/>
            <person name="Umen J.G."/>
            <person name="Toyoda A."/>
            <person name="Nozaki H."/>
        </authorList>
    </citation>
    <scope>NUCLEOTIDE SEQUENCE</scope>
    <source>
        <strain evidence="3">NIES-3780</strain>
    </source>
</reference>
<dbReference type="AlphaFoldDB" id="A0A8J4F5W4"/>
<sequence length="286" mass="29441">MAAAEKASSATDLDAAEREFVESLDTLQEYLQLQARLQDQLKQGLMNLARAKYSMGPIGQAQYDMDMKASVRVAVRSEGASTTCSGSRFGFEIQKQLPSATATAATAAARRSPQPPAAAVGRSNVVEKVAAADGIVRCTDDDLLDNDGDEDDGLSREEGEEEEGELKEANEFLRRMRMLLSGDGGGDVGGGGVGGGDGNSASSGTAESKMTRRLRRGGRNGGGGGGGGGGGPLHWFGVLVPPALKDAQSGFSAALETCLQLANTAQRMRPQLASSSAGAAEEGPAT</sequence>
<feature type="region of interest" description="Disordered" evidence="2">
    <location>
        <begin position="139"/>
        <end position="167"/>
    </location>
</feature>
<dbReference type="Pfam" id="PF21730">
    <property type="entry name" value="Vma22_CCDC115"/>
    <property type="match status" value="1"/>
</dbReference>
<evidence type="ECO:0000256" key="2">
    <source>
        <dbReference type="SAM" id="MobiDB-lite"/>
    </source>
</evidence>